<evidence type="ECO:0000313" key="7">
    <source>
        <dbReference type="Proteomes" id="UP000005090"/>
    </source>
</evidence>
<dbReference type="GO" id="GO:0005886">
    <property type="term" value="C:plasma membrane"/>
    <property type="evidence" value="ECO:0007669"/>
    <property type="project" value="UniProtKB-SubCell"/>
</dbReference>
<organism evidence="6 7">
    <name type="scientific">Methylomicrobium album BG8</name>
    <dbReference type="NCBI Taxonomy" id="686340"/>
    <lineage>
        <taxon>Bacteria</taxon>
        <taxon>Pseudomonadati</taxon>
        <taxon>Pseudomonadota</taxon>
        <taxon>Gammaproteobacteria</taxon>
        <taxon>Methylococcales</taxon>
        <taxon>Methylococcaceae</taxon>
        <taxon>Methylomicrobium</taxon>
    </lineage>
</organism>
<evidence type="ECO:0000256" key="4">
    <source>
        <dbReference type="SAM" id="Phobius"/>
    </source>
</evidence>
<comment type="subcellular location">
    <subcellularLocation>
        <location evidence="1">Membrane</location>
    </subcellularLocation>
</comment>
<dbReference type="RefSeq" id="WP_005370674.1">
    <property type="nucleotide sequence ID" value="NZ_CM001475.1"/>
</dbReference>
<evidence type="ECO:0000313" key="6">
    <source>
        <dbReference type="EMBL" id="EIC29072.1"/>
    </source>
</evidence>
<proteinExistence type="predicted"/>
<feature type="transmembrane region" description="Helical" evidence="4">
    <location>
        <begin position="20"/>
        <end position="45"/>
    </location>
</feature>
<name>H8GIP5_METAL</name>
<dbReference type="PANTHER" id="PTHR30329:SF21">
    <property type="entry name" value="LIPOPROTEIN YIAD-RELATED"/>
    <property type="match status" value="1"/>
</dbReference>
<sequence length="231" mass="25822">MLSRGTPLPRPKEEGEKPFWISYADLMTAMMMLFLIVMTFSLVIITNPAPELEHLKKIGLLCEEIKQAAQGVSGVTVDCVNNRIDFGSQAQFGNNDSKLSESARRTLRKFVPIVLNVARKDRGKLLKRVVVEGYASPTGSYLLNLQLSMRRAETVLCSLFESPAPEETILLDDDKRMIRDLFLVGGYSFNNGVGKTEAEMRRVEFKLDFLGFDETPSTVNTVDTADFGKCL</sequence>
<keyword evidence="3 4" id="KW-0472">Membrane</keyword>
<dbReference type="PANTHER" id="PTHR30329">
    <property type="entry name" value="STATOR ELEMENT OF FLAGELLAR MOTOR COMPLEX"/>
    <property type="match status" value="1"/>
</dbReference>
<dbReference type="Gene3D" id="3.30.1330.60">
    <property type="entry name" value="OmpA-like domain"/>
    <property type="match status" value="1"/>
</dbReference>
<evidence type="ECO:0000259" key="5">
    <source>
        <dbReference type="Pfam" id="PF13677"/>
    </source>
</evidence>
<evidence type="ECO:0000256" key="1">
    <source>
        <dbReference type="ARBA" id="ARBA00004370"/>
    </source>
</evidence>
<protein>
    <submittedName>
        <fullName evidence="6">Outer membrane protein/peptidoglycan-associated (Lipo)protein</fullName>
    </submittedName>
</protein>
<dbReference type="InterPro" id="IPR025713">
    <property type="entry name" value="MotB-like_N_dom"/>
</dbReference>
<accession>H8GIP5</accession>
<dbReference type="Proteomes" id="UP000005090">
    <property type="component" value="Chromosome"/>
</dbReference>
<dbReference type="SUPFAM" id="SSF103088">
    <property type="entry name" value="OmpA-like"/>
    <property type="match status" value="1"/>
</dbReference>
<keyword evidence="7" id="KW-1185">Reference proteome</keyword>
<dbReference type="InterPro" id="IPR036737">
    <property type="entry name" value="OmpA-like_sf"/>
</dbReference>
<dbReference type="Pfam" id="PF13677">
    <property type="entry name" value="MotB_plug"/>
    <property type="match status" value="1"/>
</dbReference>
<evidence type="ECO:0000256" key="2">
    <source>
        <dbReference type="ARBA" id="ARBA00022692"/>
    </source>
</evidence>
<evidence type="ECO:0000256" key="3">
    <source>
        <dbReference type="ARBA" id="ARBA00023136"/>
    </source>
</evidence>
<gene>
    <name evidence="6" type="ORF">Metal_1272</name>
</gene>
<dbReference type="AlphaFoldDB" id="H8GIP5"/>
<keyword evidence="2 4" id="KW-0812">Transmembrane</keyword>
<dbReference type="eggNOG" id="COG1360">
    <property type="taxonomic scope" value="Bacteria"/>
</dbReference>
<dbReference type="STRING" id="686340.Metal_1272"/>
<reference evidence="6 7" key="1">
    <citation type="journal article" date="2013" name="Genome Announc.">
        <title>Genome Sequence of the Obligate Gammaproteobacterial Methanotroph Methylomicrobium album Strain BG8.</title>
        <authorList>
            <person name="Kits K.D."/>
            <person name="Kalyuzhnaya M.G."/>
            <person name="Klotz M.G."/>
            <person name="Jetten M.S."/>
            <person name="Op den Camp H.J."/>
            <person name="Vuilleumier S."/>
            <person name="Bringel F."/>
            <person name="Dispirito A.A."/>
            <person name="Murrell J.C."/>
            <person name="Bruce D."/>
            <person name="Cheng J.F."/>
            <person name="Copeland A."/>
            <person name="Goodwin L."/>
            <person name="Hauser L."/>
            <person name="Lajus A."/>
            <person name="Land M.L."/>
            <person name="Lapidus A."/>
            <person name="Lucas S."/>
            <person name="Medigue C."/>
            <person name="Pitluck S."/>
            <person name="Woyke T."/>
            <person name="Zeytun A."/>
            <person name="Stein L.Y."/>
        </authorList>
    </citation>
    <scope>NUCLEOTIDE SEQUENCE [LARGE SCALE GENOMIC DNA]</scope>
    <source>
        <strain evidence="6 7">BG8</strain>
    </source>
</reference>
<dbReference type="InterPro" id="IPR050330">
    <property type="entry name" value="Bact_OuterMem_StrucFunc"/>
</dbReference>
<dbReference type="HOGENOM" id="CLU_016890_2_2_6"/>
<feature type="domain" description="Motility protein B-like N-terminal" evidence="5">
    <location>
        <begin position="13"/>
        <end position="41"/>
    </location>
</feature>
<keyword evidence="4" id="KW-1133">Transmembrane helix</keyword>
<dbReference type="EMBL" id="CM001475">
    <property type="protein sequence ID" value="EIC29072.1"/>
    <property type="molecule type" value="Genomic_DNA"/>
</dbReference>